<accession>A0A9N9KXX6</accession>
<evidence type="ECO:0000313" key="2">
    <source>
        <dbReference type="EMBL" id="CAG8955524.1"/>
    </source>
</evidence>
<dbReference type="Proteomes" id="UP000696280">
    <property type="component" value="Unassembled WGS sequence"/>
</dbReference>
<dbReference type="SUPFAM" id="SSF46689">
    <property type="entry name" value="Homeodomain-like"/>
    <property type="match status" value="1"/>
</dbReference>
<feature type="compositionally biased region" description="Basic residues" evidence="1">
    <location>
        <begin position="120"/>
        <end position="134"/>
    </location>
</feature>
<dbReference type="AlphaFoldDB" id="A0A9N9KXX6"/>
<name>A0A9N9KXX6_9HELO</name>
<protein>
    <recommendedName>
        <fullName evidence="4">Homeobox domain-containing protein</fullName>
    </recommendedName>
</protein>
<dbReference type="EMBL" id="CAJVRL010000064">
    <property type="protein sequence ID" value="CAG8955524.1"/>
    <property type="molecule type" value="Genomic_DNA"/>
</dbReference>
<sequence>MSIQQRMSLMAIMNNPAAPPNPPAQGQHGAPLPNGPINANPPAPAAAKFTISVGQEKRELLKEYFRNHPYDQPLSARQEHEGFVAAVLGISPRQVQKNFGEFRRREKKKLKKAEKAEKAKKAKKEKKEKKEKKD</sequence>
<feature type="region of interest" description="Disordered" evidence="1">
    <location>
        <begin position="1"/>
        <end position="43"/>
    </location>
</feature>
<organism evidence="2 3">
    <name type="scientific">Hymenoscyphus fraxineus</name>
    <dbReference type="NCBI Taxonomy" id="746836"/>
    <lineage>
        <taxon>Eukaryota</taxon>
        <taxon>Fungi</taxon>
        <taxon>Dikarya</taxon>
        <taxon>Ascomycota</taxon>
        <taxon>Pezizomycotina</taxon>
        <taxon>Leotiomycetes</taxon>
        <taxon>Helotiales</taxon>
        <taxon>Helotiaceae</taxon>
        <taxon>Hymenoscyphus</taxon>
    </lineage>
</organism>
<proteinExistence type="predicted"/>
<feature type="region of interest" description="Disordered" evidence="1">
    <location>
        <begin position="97"/>
        <end position="134"/>
    </location>
</feature>
<keyword evidence="3" id="KW-1185">Reference proteome</keyword>
<comment type="caution">
    <text evidence="2">The sequence shown here is derived from an EMBL/GenBank/DDBJ whole genome shotgun (WGS) entry which is preliminary data.</text>
</comment>
<reference evidence="2" key="1">
    <citation type="submission" date="2021-07" db="EMBL/GenBank/DDBJ databases">
        <authorList>
            <person name="Durling M."/>
        </authorList>
    </citation>
    <scope>NUCLEOTIDE SEQUENCE</scope>
</reference>
<evidence type="ECO:0000313" key="3">
    <source>
        <dbReference type="Proteomes" id="UP000696280"/>
    </source>
</evidence>
<dbReference type="InterPro" id="IPR009057">
    <property type="entry name" value="Homeodomain-like_sf"/>
</dbReference>
<evidence type="ECO:0000256" key="1">
    <source>
        <dbReference type="SAM" id="MobiDB-lite"/>
    </source>
</evidence>
<evidence type="ECO:0008006" key="4">
    <source>
        <dbReference type="Google" id="ProtNLM"/>
    </source>
</evidence>
<gene>
    <name evidence="2" type="ORF">HYFRA_00009477</name>
</gene>